<evidence type="ECO:0000256" key="5">
    <source>
        <dbReference type="ARBA" id="ARBA00051722"/>
    </source>
</evidence>
<name>A0A1G9YVZ9_9FIRM</name>
<dbReference type="PANTHER" id="PTHR11717">
    <property type="entry name" value="LOW MOLECULAR WEIGHT PROTEIN TYROSINE PHOSPHATASE"/>
    <property type="match status" value="1"/>
</dbReference>
<comment type="similarity">
    <text evidence="1">Belongs to the low molecular weight phosphotyrosine protein phosphatase family.</text>
</comment>
<evidence type="ECO:0000256" key="3">
    <source>
        <dbReference type="ARBA" id="ARBA00022801"/>
    </source>
</evidence>
<keyword evidence="9" id="KW-1185">Reference proteome</keyword>
<dbReference type="InterPro" id="IPR050438">
    <property type="entry name" value="LMW_PTPase"/>
</dbReference>
<evidence type="ECO:0000256" key="2">
    <source>
        <dbReference type="ARBA" id="ARBA00013064"/>
    </source>
</evidence>
<dbReference type="EMBL" id="FNHZ01000006">
    <property type="protein sequence ID" value="SDN12731.1"/>
    <property type="molecule type" value="Genomic_DNA"/>
</dbReference>
<dbReference type="Pfam" id="PF01451">
    <property type="entry name" value="LMWPc"/>
    <property type="match status" value="1"/>
</dbReference>
<dbReference type="GO" id="GO:0004725">
    <property type="term" value="F:protein tyrosine phosphatase activity"/>
    <property type="evidence" value="ECO:0007669"/>
    <property type="project" value="UniProtKB-EC"/>
</dbReference>
<feature type="active site" description="Proton donor" evidence="6">
    <location>
        <position position="127"/>
    </location>
</feature>
<dbReference type="Gene3D" id="3.40.50.2300">
    <property type="match status" value="1"/>
</dbReference>
<feature type="active site" evidence="6">
    <location>
        <position position="14"/>
    </location>
</feature>
<dbReference type="PANTHER" id="PTHR11717:SF7">
    <property type="entry name" value="LOW MOLECULAR WEIGHT PHOSPHOTYROSINE PROTEIN PHOSPHATASE"/>
    <property type="match status" value="1"/>
</dbReference>
<keyword evidence="4" id="KW-0904">Protein phosphatase</keyword>
<evidence type="ECO:0000259" key="7">
    <source>
        <dbReference type="SMART" id="SM00226"/>
    </source>
</evidence>
<dbReference type="SUPFAM" id="SSF52788">
    <property type="entry name" value="Phosphotyrosine protein phosphatases I"/>
    <property type="match status" value="1"/>
</dbReference>
<evidence type="ECO:0000256" key="1">
    <source>
        <dbReference type="ARBA" id="ARBA00011063"/>
    </source>
</evidence>
<evidence type="ECO:0000313" key="8">
    <source>
        <dbReference type="EMBL" id="SDN12731.1"/>
    </source>
</evidence>
<dbReference type="Proteomes" id="UP000187651">
    <property type="component" value="Unassembled WGS sequence"/>
</dbReference>
<gene>
    <name evidence="8" type="ORF">SAMN05216544_1941</name>
</gene>
<proteinExistence type="inferred from homology"/>
<dbReference type="InterPro" id="IPR017867">
    <property type="entry name" value="Tyr_phospatase_low_mol_wt"/>
</dbReference>
<keyword evidence="3" id="KW-0378">Hydrolase</keyword>
<dbReference type="InterPro" id="IPR023485">
    <property type="entry name" value="Ptyr_pPase"/>
</dbReference>
<feature type="domain" description="Phosphotyrosine protein phosphatase I" evidence="7">
    <location>
        <begin position="2"/>
        <end position="151"/>
    </location>
</feature>
<evidence type="ECO:0000256" key="4">
    <source>
        <dbReference type="ARBA" id="ARBA00022912"/>
    </source>
</evidence>
<sequence length="152" mass="17540">MTKILFICHGNICRSPMAEFILKDMVEKQGRVDEFYIESAATSTEEIWRGVGNPVYPPAREILASHGISCKGKRARQVKYEDYDKFDLLIAMDANNLRNMRKLIPEDTKGKVHLMMEYAGQKRDVADPWYTGNFQKTWDDIYLACGKLLENL</sequence>
<dbReference type="InterPro" id="IPR036196">
    <property type="entry name" value="Ptyr_pPase_sf"/>
</dbReference>
<accession>A0A1G9YVZ9</accession>
<dbReference type="AlphaFoldDB" id="A0A1G9YVZ9"/>
<dbReference type="EC" id="3.1.3.48" evidence="2"/>
<organism evidence="8 9">
    <name type="scientific">Lachnospira pectinoschiza</name>
    <dbReference type="NCBI Taxonomy" id="28052"/>
    <lineage>
        <taxon>Bacteria</taxon>
        <taxon>Bacillati</taxon>
        <taxon>Bacillota</taxon>
        <taxon>Clostridia</taxon>
        <taxon>Lachnospirales</taxon>
        <taxon>Lachnospiraceae</taxon>
        <taxon>Lachnospira</taxon>
    </lineage>
</organism>
<dbReference type="SMART" id="SM00226">
    <property type="entry name" value="LMWPc"/>
    <property type="match status" value="1"/>
</dbReference>
<feature type="active site" description="Nucleophile" evidence="6">
    <location>
        <position position="8"/>
    </location>
</feature>
<dbReference type="PRINTS" id="PR00719">
    <property type="entry name" value="LMWPTPASE"/>
</dbReference>
<comment type="catalytic activity">
    <reaction evidence="5">
        <text>O-phospho-L-tyrosyl-[protein] + H2O = L-tyrosyl-[protein] + phosphate</text>
        <dbReference type="Rhea" id="RHEA:10684"/>
        <dbReference type="Rhea" id="RHEA-COMP:10136"/>
        <dbReference type="Rhea" id="RHEA-COMP:20101"/>
        <dbReference type="ChEBI" id="CHEBI:15377"/>
        <dbReference type="ChEBI" id="CHEBI:43474"/>
        <dbReference type="ChEBI" id="CHEBI:46858"/>
        <dbReference type="ChEBI" id="CHEBI:61978"/>
        <dbReference type="EC" id="3.1.3.48"/>
    </reaction>
</comment>
<dbReference type="CDD" id="cd16343">
    <property type="entry name" value="LMWPTP"/>
    <property type="match status" value="1"/>
</dbReference>
<evidence type="ECO:0000313" key="9">
    <source>
        <dbReference type="Proteomes" id="UP000187651"/>
    </source>
</evidence>
<dbReference type="OrthoDB" id="9784339at2"/>
<dbReference type="RefSeq" id="WP_074521962.1">
    <property type="nucleotide sequence ID" value="NZ_FNHZ01000006.1"/>
</dbReference>
<evidence type="ECO:0000256" key="6">
    <source>
        <dbReference type="PIRSR" id="PIRSR617867-1"/>
    </source>
</evidence>
<reference evidence="9" key="1">
    <citation type="submission" date="2016-10" db="EMBL/GenBank/DDBJ databases">
        <authorList>
            <person name="Varghese N."/>
            <person name="Submissions S."/>
        </authorList>
    </citation>
    <scope>NUCLEOTIDE SEQUENCE [LARGE SCALE GENOMIC DNA]</scope>
    <source>
        <strain evidence="9">M83</strain>
    </source>
</reference>
<protein>
    <recommendedName>
        <fullName evidence="2">protein-tyrosine-phosphatase</fullName>
        <ecNumber evidence="2">3.1.3.48</ecNumber>
    </recommendedName>
</protein>